<keyword evidence="3" id="KW-1185">Reference proteome</keyword>
<feature type="transmembrane region" description="Helical" evidence="1">
    <location>
        <begin position="152"/>
        <end position="169"/>
    </location>
</feature>
<feature type="transmembrane region" description="Helical" evidence="1">
    <location>
        <begin position="103"/>
        <end position="121"/>
    </location>
</feature>
<feature type="transmembrane region" description="Helical" evidence="1">
    <location>
        <begin position="223"/>
        <end position="247"/>
    </location>
</feature>
<dbReference type="AlphaFoldDB" id="A0A015K122"/>
<dbReference type="PANTHER" id="PTHR33979">
    <property type="entry name" value="OS02G0221600 PROTEIN"/>
    <property type="match status" value="1"/>
</dbReference>
<comment type="caution">
    <text evidence="2">The sequence shown here is derived from an EMBL/GenBank/DDBJ whole genome shotgun (WGS) entry which is preliminary data.</text>
</comment>
<dbReference type="STRING" id="1432141.A0A015K122"/>
<reference evidence="2 3" key="1">
    <citation type="submission" date="2014-02" db="EMBL/GenBank/DDBJ databases">
        <title>Single nucleus genome sequencing reveals high similarity among nuclei of an endomycorrhizal fungus.</title>
        <authorList>
            <person name="Lin K."/>
            <person name="Geurts R."/>
            <person name="Zhang Z."/>
            <person name="Limpens E."/>
            <person name="Saunders D.G."/>
            <person name="Mu D."/>
            <person name="Pang E."/>
            <person name="Cao H."/>
            <person name="Cha H."/>
            <person name="Lin T."/>
            <person name="Zhou Q."/>
            <person name="Shang Y."/>
            <person name="Li Y."/>
            <person name="Ivanov S."/>
            <person name="Sharma T."/>
            <person name="Velzen R.V."/>
            <person name="Ruijter N.D."/>
            <person name="Aanen D.K."/>
            <person name="Win J."/>
            <person name="Kamoun S."/>
            <person name="Bisseling T."/>
            <person name="Huang S."/>
        </authorList>
    </citation>
    <scope>NUCLEOTIDE SEQUENCE [LARGE SCALE GENOMIC DNA]</scope>
    <source>
        <strain evidence="3">DAOM197198w</strain>
    </source>
</reference>
<organism evidence="2 3">
    <name type="scientific">Rhizophagus irregularis (strain DAOM 197198w)</name>
    <name type="common">Glomus intraradices</name>
    <dbReference type="NCBI Taxonomy" id="1432141"/>
    <lineage>
        <taxon>Eukaryota</taxon>
        <taxon>Fungi</taxon>
        <taxon>Fungi incertae sedis</taxon>
        <taxon>Mucoromycota</taxon>
        <taxon>Glomeromycotina</taxon>
        <taxon>Glomeromycetes</taxon>
        <taxon>Glomerales</taxon>
        <taxon>Glomeraceae</taxon>
        <taxon>Rhizophagus</taxon>
    </lineage>
</organism>
<dbReference type="Pfam" id="PF13398">
    <property type="entry name" value="Peptidase_M50B"/>
    <property type="match status" value="1"/>
</dbReference>
<sequence>MPVILEPRAVTGQDVVDRLRPTPEQRITLIIIGAYALAILILWHLPVLKIILYPFKLLTVALHEFSHAAAGCCTGAKIESIQLDPDEGGATRMRGGMSCCTLPAGYLGSSLIGAIFIFCGFDDTDNRIVLKVASIVLGIILIALLYWAKNWLLRGLTIFFVGVIVLLWFIDKGAGLKYFVLFVGVMSCLYSLWDIMDDLVFRKVNESDASKFAKECKCCPSQIWGIIWLIISFLFLGIGVLAGLVVFKQHNGQT</sequence>
<keyword evidence="1" id="KW-1133">Transmembrane helix</keyword>
<dbReference type="EMBL" id="JEMT01025809">
    <property type="protein sequence ID" value="EXX61079.1"/>
    <property type="molecule type" value="Genomic_DNA"/>
</dbReference>
<feature type="transmembrane region" description="Helical" evidence="1">
    <location>
        <begin position="176"/>
        <end position="193"/>
    </location>
</feature>
<proteinExistence type="predicted"/>
<keyword evidence="1" id="KW-0472">Membrane</keyword>
<evidence type="ECO:0000256" key="1">
    <source>
        <dbReference type="SAM" id="Phobius"/>
    </source>
</evidence>
<feature type="transmembrane region" description="Helical" evidence="1">
    <location>
        <begin position="27"/>
        <end position="45"/>
    </location>
</feature>
<dbReference type="PANTHER" id="PTHR33979:SF2">
    <property type="entry name" value="PEPTIDASE M50B-LIKE-DOMAIN-CONTAINING PROTEIN"/>
    <property type="match status" value="1"/>
</dbReference>
<accession>A0A015K122</accession>
<name>A0A015K122_RHIIW</name>
<dbReference type="InterPro" id="IPR049500">
    <property type="entry name" value="Peptidase_M50B-like"/>
</dbReference>
<dbReference type="OrthoDB" id="40823at2759"/>
<evidence type="ECO:0000313" key="3">
    <source>
        <dbReference type="Proteomes" id="UP000022910"/>
    </source>
</evidence>
<evidence type="ECO:0008006" key="4">
    <source>
        <dbReference type="Google" id="ProtNLM"/>
    </source>
</evidence>
<gene>
    <name evidence="2" type="ORF">RirG_174280</name>
</gene>
<protein>
    <recommendedName>
        <fullName evidence="4">Peptidase M50B-like-domain-containing protein</fullName>
    </recommendedName>
</protein>
<feature type="transmembrane region" description="Helical" evidence="1">
    <location>
        <begin position="128"/>
        <end position="146"/>
    </location>
</feature>
<dbReference type="HOGENOM" id="CLU_066780_0_1_1"/>
<keyword evidence="1" id="KW-0812">Transmembrane</keyword>
<evidence type="ECO:0000313" key="2">
    <source>
        <dbReference type="EMBL" id="EXX61079.1"/>
    </source>
</evidence>
<dbReference type="Proteomes" id="UP000022910">
    <property type="component" value="Unassembled WGS sequence"/>
</dbReference>
<dbReference type="OMA" id="LSVNHTQ"/>